<protein>
    <recommendedName>
        <fullName evidence="7">Endoribonuclease YbeY</fullName>
        <ecNumber evidence="7">3.1.-.-</ecNumber>
    </recommendedName>
</protein>
<evidence type="ECO:0000313" key="8">
    <source>
        <dbReference type="EMBL" id="OAN54594.1"/>
    </source>
</evidence>
<dbReference type="GO" id="GO:0005737">
    <property type="term" value="C:cytoplasm"/>
    <property type="evidence" value="ECO:0007669"/>
    <property type="project" value="UniProtKB-SubCell"/>
</dbReference>
<keyword evidence="7" id="KW-0963">Cytoplasm</keyword>
<dbReference type="Proteomes" id="UP000078428">
    <property type="component" value="Unassembled WGS sequence"/>
</dbReference>
<proteinExistence type="inferred from homology"/>
<evidence type="ECO:0000256" key="6">
    <source>
        <dbReference type="ARBA" id="ARBA00022833"/>
    </source>
</evidence>
<dbReference type="PANTHER" id="PTHR46986:SF1">
    <property type="entry name" value="ENDORIBONUCLEASE YBEY, CHLOROPLASTIC"/>
    <property type="match status" value="1"/>
</dbReference>
<dbReference type="EC" id="3.1.-.-" evidence="7"/>
<name>A0A178MW65_9PROT</name>
<keyword evidence="4 7" id="KW-0255">Endonuclease</keyword>
<dbReference type="InterPro" id="IPR020549">
    <property type="entry name" value="YbeY_CS"/>
</dbReference>
<evidence type="ECO:0000256" key="1">
    <source>
        <dbReference type="ARBA" id="ARBA00010875"/>
    </source>
</evidence>
<dbReference type="OrthoDB" id="9807740at2"/>
<dbReference type="SUPFAM" id="SSF55486">
    <property type="entry name" value="Metalloproteases ('zincins'), catalytic domain"/>
    <property type="match status" value="1"/>
</dbReference>
<accession>A0A178MW65</accession>
<feature type="binding site" evidence="7">
    <location>
        <position position="135"/>
    </location>
    <ligand>
        <name>Zn(2+)</name>
        <dbReference type="ChEBI" id="CHEBI:29105"/>
        <note>catalytic</note>
    </ligand>
</feature>
<keyword evidence="2 7" id="KW-0540">Nuclease</keyword>
<keyword evidence="9" id="KW-1185">Reference proteome</keyword>
<dbReference type="PANTHER" id="PTHR46986">
    <property type="entry name" value="ENDORIBONUCLEASE YBEY, CHLOROPLASTIC"/>
    <property type="match status" value="1"/>
</dbReference>
<evidence type="ECO:0000256" key="4">
    <source>
        <dbReference type="ARBA" id="ARBA00022759"/>
    </source>
</evidence>
<dbReference type="Pfam" id="PF02130">
    <property type="entry name" value="YbeY"/>
    <property type="match status" value="1"/>
</dbReference>
<evidence type="ECO:0000256" key="2">
    <source>
        <dbReference type="ARBA" id="ARBA00022722"/>
    </source>
</evidence>
<keyword evidence="7" id="KW-0698">rRNA processing</keyword>
<dbReference type="PROSITE" id="PS01306">
    <property type="entry name" value="UPF0054"/>
    <property type="match status" value="1"/>
</dbReference>
<keyword evidence="6 7" id="KW-0862">Zinc</keyword>
<keyword evidence="3 7" id="KW-0479">Metal-binding</keyword>
<gene>
    <name evidence="7" type="primary">ybeY</name>
    <name evidence="8" type="ORF">A6A04_11745</name>
</gene>
<dbReference type="InterPro" id="IPR002036">
    <property type="entry name" value="YbeY"/>
</dbReference>
<comment type="subcellular location">
    <subcellularLocation>
        <location evidence="7">Cytoplasm</location>
    </subcellularLocation>
</comment>
<dbReference type="GO" id="GO:0006364">
    <property type="term" value="P:rRNA processing"/>
    <property type="evidence" value="ECO:0007669"/>
    <property type="project" value="UniProtKB-UniRule"/>
</dbReference>
<dbReference type="AlphaFoldDB" id="A0A178MW65"/>
<comment type="caution">
    <text evidence="8">The sequence shown here is derived from an EMBL/GenBank/DDBJ whole genome shotgun (WGS) entry which is preliminary data.</text>
</comment>
<keyword evidence="7" id="KW-0690">Ribosome biogenesis</keyword>
<evidence type="ECO:0000313" key="9">
    <source>
        <dbReference type="Proteomes" id="UP000078428"/>
    </source>
</evidence>
<sequence>MTTTIDIDVRLDSPQWQARLPDAEARCGRLAATALEAVDLPDGVVELSIVLADDEAVRALNKGWRGKDAPTNVLSFAALDEEDAPLVEGAPLLLGDVILAFETCAAEASDQGKSLEDHFSHLVIHGVLHLLGFDHEDEEEAIEMEALESALLASLGIADPYGDEEEDEGP</sequence>
<feature type="binding site" evidence="7">
    <location>
        <position position="125"/>
    </location>
    <ligand>
        <name>Zn(2+)</name>
        <dbReference type="ChEBI" id="CHEBI:29105"/>
        <note>catalytic</note>
    </ligand>
</feature>
<dbReference type="GO" id="GO:0004521">
    <property type="term" value="F:RNA endonuclease activity"/>
    <property type="evidence" value="ECO:0007669"/>
    <property type="project" value="UniProtKB-UniRule"/>
</dbReference>
<evidence type="ECO:0000256" key="3">
    <source>
        <dbReference type="ARBA" id="ARBA00022723"/>
    </source>
</evidence>
<keyword evidence="5 7" id="KW-0378">Hydrolase</keyword>
<dbReference type="NCBIfam" id="TIGR00043">
    <property type="entry name" value="rRNA maturation RNase YbeY"/>
    <property type="match status" value="1"/>
</dbReference>
<comment type="function">
    <text evidence="7">Single strand-specific metallo-endoribonuclease involved in late-stage 70S ribosome quality control and in maturation of the 3' terminus of the 16S rRNA.</text>
</comment>
<evidence type="ECO:0000256" key="7">
    <source>
        <dbReference type="HAMAP-Rule" id="MF_00009"/>
    </source>
</evidence>
<evidence type="ECO:0000256" key="5">
    <source>
        <dbReference type="ARBA" id="ARBA00022801"/>
    </source>
</evidence>
<dbReference type="STRING" id="1285242.A6A04_11745"/>
<organism evidence="8 9">
    <name type="scientific">Paramagnetospirillum marisnigri</name>
    <dbReference type="NCBI Taxonomy" id="1285242"/>
    <lineage>
        <taxon>Bacteria</taxon>
        <taxon>Pseudomonadati</taxon>
        <taxon>Pseudomonadota</taxon>
        <taxon>Alphaproteobacteria</taxon>
        <taxon>Rhodospirillales</taxon>
        <taxon>Magnetospirillaceae</taxon>
        <taxon>Paramagnetospirillum</taxon>
    </lineage>
</organism>
<dbReference type="GO" id="GO:0004222">
    <property type="term" value="F:metalloendopeptidase activity"/>
    <property type="evidence" value="ECO:0007669"/>
    <property type="project" value="InterPro"/>
</dbReference>
<dbReference type="EMBL" id="LWQT01000028">
    <property type="protein sequence ID" value="OAN54594.1"/>
    <property type="molecule type" value="Genomic_DNA"/>
</dbReference>
<dbReference type="GO" id="GO:0008270">
    <property type="term" value="F:zinc ion binding"/>
    <property type="evidence" value="ECO:0007669"/>
    <property type="project" value="UniProtKB-UniRule"/>
</dbReference>
<comment type="cofactor">
    <cofactor evidence="7">
        <name>Zn(2+)</name>
        <dbReference type="ChEBI" id="CHEBI:29105"/>
    </cofactor>
    <text evidence="7">Binds 1 zinc ion.</text>
</comment>
<dbReference type="RefSeq" id="WP_068489524.1">
    <property type="nucleotide sequence ID" value="NZ_LWQT01000028.1"/>
</dbReference>
<feature type="binding site" evidence="7">
    <location>
        <position position="129"/>
    </location>
    <ligand>
        <name>Zn(2+)</name>
        <dbReference type="ChEBI" id="CHEBI:29105"/>
        <note>catalytic</note>
    </ligand>
</feature>
<comment type="similarity">
    <text evidence="1 7">Belongs to the endoribonuclease YbeY family.</text>
</comment>
<dbReference type="InterPro" id="IPR023091">
    <property type="entry name" value="MetalPrtase_cat_dom_sf_prd"/>
</dbReference>
<dbReference type="HAMAP" id="MF_00009">
    <property type="entry name" value="Endoribonucl_YbeY"/>
    <property type="match status" value="1"/>
</dbReference>
<dbReference type="Gene3D" id="3.40.390.30">
    <property type="entry name" value="Metalloproteases ('zincins'), catalytic domain"/>
    <property type="match status" value="1"/>
</dbReference>
<reference evidence="8 9" key="1">
    <citation type="submission" date="2016-04" db="EMBL/GenBank/DDBJ databases">
        <title>Draft genome sequence of freshwater magnetotactic bacteria Magnetospirillum marisnigri SP-1 and Magnetospirillum moscoviense BB-1.</title>
        <authorList>
            <person name="Koziaeva V."/>
            <person name="Dziuba M.V."/>
            <person name="Ivanov T.M."/>
            <person name="Kuznetsov B."/>
            <person name="Grouzdev D.S."/>
        </authorList>
    </citation>
    <scope>NUCLEOTIDE SEQUENCE [LARGE SCALE GENOMIC DNA]</scope>
    <source>
        <strain evidence="8 9">SP-1</strain>
    </source>
</reference>